<name>A0A532UPH3_UNCL8</name>
<keyword evidence="8" id="KW-0067">ATP-binding</keyword>
<dbReference type="InterPro" id="IPR015795">
    <property type="entry name" value="Pyrv_Knase_C"/>
</dbReference>
<feature type="domain" description="Pyruvate kinase barrel" evidence="12">
    <location>
        <begin position="4"/>
        <end position="260"/>
    </location>
</feature>
<comment type="caution">
    <text evidence="14">The sequence shown here is derived from an EMBL/GenBank/DDBJ whole genome shotgun (WGS) entry which is preliminary data.</text>
</comment>
<keyword evidence="11" id="KW-0670">Pyruvate</keyword>
<keyword evidence="6" id="KW-0547">Nucleotide-binding</keyword>
<keyword evidence="7" id="KW-0418">Kinase</keyword>
<comment type="pathway">
    <text evidence="1">Carbohydrate degradation; glycolysis; pyruvate from D-glyceraldehyde 3-phosphate: step 5/5.</text>
</comment>
<dbReference type="Gene3D" id="3.20.20.60">
    <property type="entry name" value="Phosphoenolpyruvate-binding domains"/>
    <property type="match status" value="1"/>
</dbReference>
<dbReference type="Gene3D" id="3.40.1380.20">
    <property type="entry name" value="Pyruvate kinase, C-terminal domain"/>
    <property type="match status" value="1"/>
</dbReference>
<protein>
    <recommendedName>
        <fullName evidence="3">pyruvate kinase</fullName>
        <ecNumber evidence="3">2.7.1.40</ecNumber>
    </recommendedName>
</protein>
<dbReference type="InterPro" id="IPR036918">
    <property type="entry name" value="Pyrv_Knase_C_sf"/>
</dbReference>
<evidence type="ECO:0000256" key="7">
    <source>
        <dbReference type="ARBA" id="ARBA00022777"/>
    </source>
</evidence>
<dbReference type="Proteomes" id="UP000319619">
    <property type="component" value="Unassembled WGS sequence"/>
</dbReference>
<dbReference type="InterPro" id="IPR015793">
    <property type="entry name" value="Pyrv_Knase_brl"/>
</dbReference>
<sequence>MLYRRTKIVATIAPHTIHKVNGTAPDSTLNSSEVEKALSKLAESGVDVFRLNMSFRKKMGDEFIKWVFQWFKDHERSEAKDVTVLADLQGPKLRFGKIKPDEGITLEDGKSYKLYFKEDTQLNIEKHTEGNSDLAVVLLNDDFFRELGNSIRQGIEDQGVVEIGIGDGDTWLKVENEGSIKDNHIECKVSVGGKVKSGKGVMPKGISVEVDSVITDKDGRDLKFLLKEGNRFLSYIALSFVKHPLDILSLRKRIEEDKNLIAGQIERFKDLIPQDDRPDRDSILKRTLAPDIIAKIETIEAAKDKDTLNSIIDVADGVMVARGDLALQMNSEDVPGKQKEIIELCRLRGKPVITATQMLHSMEDHSRPTRAEVNDVFNAVMDGTDATMLSGETTNGKYPQEAVEIMGEVLSAAETYYYKCRRKHSVELDELSISLEEIISSAEQRLPDEENKMLKAVTDKSLRAVIRRIYDDKKEKNWRQSVTDMVCLSAWTMIISREIGAVIAATTSGRTARMLARYRPDIPIFGLTHDDENRRKLILSYGVYPLNIGLGSNTTEEMYESAFEVLKRHRYLITDNHPLAKENLVLTISGTPLGDPGTTNQLRLISLRERKLKLSDWLYVR</sequence>
<dbReference type="InterPro" id="IPR001697">
    <property type="entry name" value="Pyr_Knase"/>
</dbReference>
<evidence type="ECO:0000313" key="14">
    <source>
        <dbReference type="EMBL" id="TKJ36828.1"/>
    </source>
</evidence>
<dbReference type="InterPro" id="IPR015806">
    <property type="entry name" value="Pyrv_Knase_insert_dom_sf"/>
</dbReference>
<feature type="domain" description="Pyruvate kinase barrel" evidence="12">
    <location>
        <begin position="291"/>
        <end position="403"/>
    </location>
</feature>
<dbReference type="SUPFAM" id="SSF52935">
    <property type="entry name" value="PK C-terminal domain-like"/>
    <property type="match status" value="1"/>
</dbReference>
<feature type="domain" description="Pyruvate kinase C-terminal" evidence="13">
    <location>
        <begin position="485"/>
        <end position="604"/>
    </location>
</feature>
<dbReference type="SUPFAM" id="SSF50800">
    <property type="entry name" value="PK beta-barrel domain-like"/>
    <property type="match status" value="1"/>
</dbReference>
<dbReference type="GO" id="GO:0004743">
    <property type="term" value="F:pyruvate kinase activity"/>
    <property type="evidence" value="ECO:0007669"/>
    <property type="project" value="UniProtKB-EC"/>
</dbReference>
<keyword evidence="10" id="KW-0324">Glycolysis</keyword>
<dbReference type="Pfam" id="PF00224">
    <property type="entry name" value="PK"/>
    <property type="match status" value="2"/>
</dbReference>
<evidence type="ECO:0000256" key="3">
    <source>
        <dbReference type="ARBA" id="ARBA00012142"/>
    </source>
</evidence>
<evidence type="ECO:0000256" key="1">
    <source>
        <dbReference type="ARBA" id="ARBA00004997"/>
    </source>
</evidence>
<evidence type="ECO:0000256" key="11">
    <source>
        <dbReference type="ARBA" id="ARBA00023317"/>
    </source>
</evidence>
<comment type="similarity">
    <text evidence="2">Belongs to the pyruvate kinase family.</text>
</comment>
<dbReference type="AlphaFoldDB" id="A0A532UPH3"/>
<organism evidence="14 15">
    <name type="scientific">candidate division LCP-89 bacterium B3_LCP</name>
    <dbReference type="NCBI Taxonomy" id="2012998"/>
    <lineage>
        <taxon>Bacteria</taxon>
        <taxon>Pseudomonadati</taxon>
        <taxon>Bacteria division LCP-89</taxon>
    </lineage>
</organism>
<gene>
    <name evidence="14" type="ORF">CEE37_14680</name>
</gene>
<dbReference type="Pfam" id="PF02887">
    <property type="entry name" value="PK_C"/>
    <property type="match status" value="1"/>
</dbReference>
<evidence type="ECO:0000313" key="15">
    <source>
        <dbReference type="Proteomes" id="UP000319619"/>
    </source>
</evidence>
<dbReference type="GO" id="GO:0005524">
    <property type="term" value="F:ATP binding"/>
    <property type="evidence" value="ECO:0007669"/>
    <property type="project" value="UniProtKB-KW"/>
</dbReference>
<dbReference type="UniPathway" id="UPA00109">
    <property type="reaction ID" value="UER00188"/>
</dbReference>
<evidence type="ECO:0000256" key="9">
    <source>
        <dbReference type="ARBA" id="ARBA00022842"/>
    </source>
</evidence>
<keyword evidence="5" id="KW-0479">Metal-binding</keyword>
<dbReference type="GO" id="GO:0016301">
    <property type="term" value="F:kinase activity"/>
    <property type="evidence" value="ECO:0007669"/>
    <property type="project" value="UniProtKB-KW"/>
</dbReference>
<dbReference type="InterPro" id="IPR011037">
    <property type="entry name" value="Pyrv_Knase-like_insert_dom_sf"/>
</dbReference>
<accession>A0A532UPH3</accession>
<evidence type="ECO:0000259" key="13">
    <source>
        <dbReference type="Pfam" id="PF02887"/>
    </source>
</evidence>
<dbReference type="GO" id="GO:0030955">
    <property type="term" value="F:potassium ion binding"/>
    <property type="evidence" value="ECO:0007669"/>
    <property type="project" value="InterPro"/>
</dbReference>
<dbReference type="PANTHER" id="PTHR11817">
    <property type="entry name" value="PYRUVATE KINASE"/>
    <property type="match status" value="1"/>
</dbReference>
<reference evidence="14 15" key="1">
    <citation type="submission" date="2017-06" db="EMBL/GenBank/DDBJ databases">
        <title>Novel microbial phyla capable of carbon fixation and sulfur reduction in deep-sea sediments.</title>
        <authorList>
            <person name="Huang J."/>
            <person name="Baker B."/>
            <person name="Wang Y."/>
        </authorList>
    </citation>
    <scope>NUCLEOTIDE SEQUENCE [LARGE SCALE GENOMIC DNA]</scope>
    <source>
        <strain evidence="14">B3_LCP</strain>
    </source>
</reference>
<proteinExistence type="inferred from homology"/>
<dbReference type="SUPFAM" id="SSF51621">
    <property type="entry name" value="Phosphoenolpyruvate/pyruvate domain"/>
    <property type="match status" value="1"/>
</dbReference>
<evidence type="ECO:0000256" key="4">
    <source>
        <dbReference type="ARBA" id="ARBA00022679"/>
    </source>
</evidence>
<dbReference type="EC" id="2.7.1.40" evidence="3"/>
<dbReference type="InterPro" id="IPR040442">
    <property type="entry name" value="Pyrv_kinase-like_dom_sf"/>
</dbReference>
<dbReference type="Gene3D" id="2.40.33.10">
    <property type="entry name" value="PK beta-barrel domain-like"/>
    <property type="match status" value="1"/>
</dbReference>
<evidence type="ECO:0000259" key="12">
    <source>
        <dbReference type="Pfam" id="PF00224"/>
    </source>
</evidence>
<dbReference type="EMBL" id="NJBN01000015">
    <property type="protein sequence ID" value="TKJ36828.1"/>
    <property type="molecule type" value="Genomic_DNA"/>
</dbReference>
<dbReference type="GO" id="GO:0000287">
    <property type="term" value="F:magnesium ion binding"/>
    <property type="evidence" value="ECO:0007669"/>
    <property type="project" value="InterPro"/>
</dbReference>
<evidence type="ECO:0000256" key="2">
    <source>
        <dbReference type="ARBA" id="ARBA00008663"/>
    </source>
</evidence>
<evidence type="ECO:0000256" key="5">
    <source>
        <dbReference type="ARBA" id="ARBA00022723"/>
    </source>
</evidence>
<evidence type="ECO:0000256" key="8">
    <source>
        <dbReference type="ARBA" id="ARBA00022840"/>
    </source>
</evidence>
<keyword evidence="9" id="KW-0460">Magnesium</keyword>
<dbReference type="InterPro" id="IPR015813">
    <property type="entry name" value="Pyrv/PenolPyrv_kinase-like_dom"/>
</dbReference>
<evidence type="ECO:0000256" key="6">
    <source>
        <dbReference type="ARBA" id="ARBA00022741"/>
    </source>
</evidence>
<evidence type="ECO:0000256" key="10">
    <source>
        <dbReference type="ARBA" id="ARBA00023152"/>
    </source>
</evidence>
<keyword evidence="4" id="KW-0808">Transferase</keyword>